<dbReference type="PANTHER" id="PTHR18964">
    <property type="entry name" value="ROK (REPRESSOR, ORF, KINASE) FAMILY"/>
    <property type="match status" value="1"/>
</dbReference>
<dbReference type="SUPFAM" id="SSF53067">
    <property type="entry name" value="Actin-like ATPase domain"/>
    <property type="match status" value="1"/>
</dbReference>
<evidence type="ECO:0000256" key="1">
    <source>
        <dbReference type="ARBA" id="ARBA00006479"/>
    </source>
</evidence>
<dbReference type="PANTHER" id="PTHR18964:SF149">
    <property type="entry name" value="BIFUNCTIONAL UDP-N-ACETYLGLUCOSAMINE 2-EPIMERASE_N-ACETYLMANNOSAMINE KINASE"/>
    <property type="match status" value="1"/>
</dbReference>
<protein>
    <submittedName>
        <fullName evidence="2">Glucokinase</fullName>
    </submittedName>
</protein>
<dbReference type="InterPro" id="IPR000600">
    <property type="entry name" value="ROK"/>
</dbReference>
<dbReference type="Pfam" id="PF00480">
    <property type="entry name" value="ROK"/>
    <property type="match status" value="1"/>
</dbReference>
<dbReference type="OrthoDB" id="9810372at2"/>
<dbReference type="EMBL" id="FNRI01000002">
    <property type="protein sequence ID" value="SEA23250.1"/>
    <property type="molecule type" value="Genomic_DNA"/>
</dbReference>
<dbReference type="Proteomes" id="UP000183253">
    <property type="component" value="Unassembled WGS sequence"/>
</dbReference>
<dbReference type="GO" id="GO:0016301">
    <property type="term" value="F:kinase activity"/>
    <property type="evidence" value="ECO:0007669"/>
    <property type="project" value="UniProtKB-KW"/>
</dbReference>
<dbReference type="CDD" id="cd23763">
    <property type="entry name" value="ASKHA_ATPase_ROK"/>
    <property type="match status" value="1"/>
</dbReference>
<reference evidence="2 3" key="1">
    <citation type="submission" date="2016-10" db="EMBL/GenBank/DDBJ databases">
        <authorList>
            <person name="de Groot N.N."/>
        </authorList>
    </citation>
    <scope>NUCLEOTIDE SEQUENCE [LARGE SCALE GENOMIC DNA]</scope>
    <source>
        <strain evidence="2 3">DSM 25383</strain>
    </source>
</reference>
<dbReference type="Gene3D" id="3.30.420.40">
    <property type="match status" value="2"/>
</dbReference>
<evidence type="ECO:0000313" key="3">
    <source>
        <dbReference type="Proteomes" id="UP000183253"/>
    </source>
</evidence>
<proteinExistence type="inferred from homology"/>
<dbReference type="STRING" id="1033731.SAMN05444145_102218"/>
<accession>A0A1H3ZHU3</accession>
<dbReference type="InterPro" id="IPR043129">
    <property type="entry name" value="ATPase_NBD"/>
</dbReference>
<keyword evidence="3" id="KW-1185">Reference proteome</keyword>
<sequence>MRIGVDLGGTNVRVGLVADGRIVRMFSEPCRADCSEEVVLDHIASLIERLITPDVKCIGIGVPSVVDAERGIVYDVVGIPSWREVHLKECFEKRFGVPVSVNNDCNCFALGVCRFGEAHGYRDVVCIALGTGVGAGVVIDGKLYCGRNTGAGEIGSIPYLDRDYEYYCSSRFFVGRGTSGKEAYEQALAGDPRALELWQEFGTHIGRLVMLALYAYDPQAIVFGGSISHAFGFFRDAMYEQLKQFPYAKTVEGLHICCSGIEYVGLLGASACE</sequence>
<comment type="similarity">
    <text evidence="1">Belongs to the ROK (NagC/XylR) family.</text>
</comment>
<keyword evidence="2" id="KW-0418">Kinase</keyword>
<keyword evidence="2" id="KW-0808">Transferase</keyword>
<dbReference type="RefSeq" id="WP_010263332.1">
    <property type="nucleotide sequence ID" value="NZ_CAEG01000012.1"/>
</dbReference>
<dbReference type="AlphaFoldDB" id="A0A1H3ZHU3"/>
<evidence type="ECO:0000313" key="2">
    <source>
        <dbReference type="EMBL" id="SEA23250.1"/>
    </source>
</evidence>
<name>A0A1H3ZHU3_9BACT</name>
<organism evidence="2 3">
    <name type="scientific">Alistipes timonensis JC136</name>
    <dbReference type="NCBI Taxonomy" id="1033731"/>
    <lineage>
        <taxon>Bacteria</taxon>
        <taxon>Pseudomonadati</taxon>
        <taxon>Bacteroidota</taxon>
        <taxon>Bacteroidia</taxon>
        <taxon>Bacteroidales</taxon>
        <taxon>Rikenellaceae</taxon>
        <taxon>Alistipes</taxon>
    </lineage>
</organism>
<gene>
    <name evidence="2" type="ORF">SAMN05444145_102218</name>
</gene>